<sequence length="293" mass="32836" precursor="true">MKYSKYISILVIFIVALSLLACLWGIITNSNEKLGEYDFKSIRGETIKINGSGLYRYESADQKLSLKVHDPITLFLGVPLLIISLILALKRNIKGRLLLTGTLGYFLYTYISYAFLRMYNELFLVYVMLMSASTIAFILCMMSFDIEKFCSYVKPKMPIRFIGGYQILLAAGLMTTWLPGIMDSLANGNPPIDLDHYNSLGYEALDLGFIVPALIISAILVLKRKPLGYLLSSVIIMLSISMNLLISVLTVFQVLDGMEMPILLMVMFPIFTVITGICLGMLLRNIKEPSNSI</sequence>
<keyword evidence="1" id="KW-0472">Membrane</keyword>
<dbReference type="AlphaFoldDB" id="A0A0L6JU32"/>
<comment type="caution">
    <text evidence="2">The sequence shown here is derived from an EMBL/GenBank/DDBJ whole genome shotgun (WGS) entry which is preliminary data.</text>
</comment>
<feature type="transmembrane region" description="Helical" evidence="1">
    <location>
        <begin position="7"/>
        <end position="27"/>
    </location>
</feature>
<name>A0A0L6JU32_9FIRM</name>
<feature type="transmembrane region" description="Helical" evidence="1">
    <location>
        <begin position="162"/>
        <end position="182"/>
    </location>
</feature>
<dbReference type="Proteomes" id="UP000036923">
    <property type="component" value="Unassembled WGS sequence"/>
</dbReference>
<dbReference type="PATRIC" id="fig|398512.5.peg.4817"/>
<proteinExistence type="predicted"/>
<dbReference type="STRING" id="398512.Bccel_4597"/>
<feature type="transmembrane region" description="Helical" evidence="1">
    <location>
        <begin position="202"/>
        <end position="222"/>
    </location>
</feature>
<keyword evidence="3" id="KW-1185">Reference proteome</keyword>
<gene>
    <name evidence="2" type="ORF">Bccel_4597</name>
</gene>
<protein>
    <submittedName>
        <fullName evidence="2">Uncharacterized protein</fullName>
    </submittedName>
</protein>
<evidence type="ECO:0000313" key="3">
    <source>
        <dbReference type="Proteomes" id="UP000036923"/>
    </source>
</evidence>
<feature type="transmembrane region" description="Helical" evidence="1">
    <location>
        <begin position="72"/>
        <end position="89"/>
    </location>
</feature>
<keyword evidence="1" id="KW-1133">Transmembrane helix</keyword>
<keyword evidence="1" id="KW-0812">Transmembrane</keyword>
<feature type="transmembrane region" description="Helical" evidence="1">
    <location>
        <begin position="122"/>
        <end position="141"/>
    </location>
</feature>
<feature type="transmembrane region" description="Helical" evidence="1">
    <location>
        <begin position="261"/>
        <end position="283"/>
    </location>
</feature>
<dbReference type="eggNOG" id="ENOG502ZBBG">
    <property type="taxonomic scope" value="Bacteria"/>
</dbReference>
<dbReference type="OrthoDB" id="3260635at2"/>
<organism evidence="2 3">
    <name type="scientific">Pseudobacteroides cellulosolvens ATCC 35603 = DSM 2933</name>
    <dbReference type="NCBI Taxonomy" id="398512"/>
    <lineage>
        <taxon>Bacteria</taxon>
        <taxon>Bacillati</taxon>
        <taxon>Bacillota</taxon>
        <taxon>Clostridia</taxon>
        <taxon>Eubacteriales</taxon>
        <taxon>Oscillospiraceae</taxon>
        <taxon>Pseudobacteroides</taxon>
    </lineage>
</organism>
<accession>A0A0L6JU32</accession>
<evidence type="ECO:0000256" key="1">
    <source>
        <dbReference type="SAM" id="Phobius"/>
    </source>
</evidence>
<feature type="transmembrane region" description="Helical" evidence="1">
    <location>
        <begin position="229"/>
        <end position="255"/>
    </location>
</feature>
<dbReference type="PROSITE" id="PS51257">
    <property type="entry name" value="PROKAR_LIPOPROTEIN"/>
    <property type="match status" value="1"/>
</dbReference>
<dbReference type="RefSeq" id="WP_036935742.1">
    <property type="nucleotide sequence ID" value="NZ_JQKC01000001.1"/>
</dbReference>
<dbReference type="EMBL" id="LGTC01000001">
    <property type="protein sequence ID" value="KNY29323.1"/>
    <property type="molecule type" value="Genomic_DNA"/>
</dbReference>
<reference evidence="3" key="1">
    <citation type="submission" date="2015-07" db="EMBL/GenBank/DDBJ databases">
        <title>Near-Complete Genome Sequence of the Cellulolytic Bacterium Bacteroides (Pseudobacteroides) cellulosolvens ATCC 35603.</title>
        <authorList>
            <person name="Dassa B."/>
            <person name="Utturkar S.M."/>
            <person name="Klingeman D.M."/>
            <person name="Hurt R.A."/>
            <person name="Keller M."/>
            <person name="Xu J."/>
            <person name="Reddy Y.H.K."/>
            <person name="Borovok I."/>
            <person name="Grinberg I.R."/>
            <person name="Lamed R."/>
            <person name="Zhivin O."/>
            <person name="Bayer E.A."/>
            <person name="Brown S.D."/>
        </authorList>
    </citation>
    <scope>NUCLEOTIDE SEQUENCE [LARGE SCALE GENOMIC DNA]</scope>
    <source>
        <strain evidence="3">DSM 2933</strain>
    </source>
</reference>
<evidence type="ECO:0000313" key="2">
    <source>
        <dbReference type="EMBL" id="KNY29323.1"/>
    </source>
</evidence>
<feature type="transmembrane region" description="Helical" evidence="1">
    <location>
        <begin position="96"/>
        <end position="116"/>
    </location>
</feature>